<proteinExistence type="predicted"/>
<comment type="caution">
    <text evidence="1">The sequence shown here is derived from an EMBL/GenBank/DDBJ whole genome shotgun (WGS) entry which is preliminary data.</text>
</comment>
<reference evidence="1 2" key="1">
    <citation type="submission" date="2019-10" db="EMBL/GenBank/DDBJ databases">
        <title>Assembly and Annotation for the nematode Trichostrongylus colubriformis.</title>
        <authorList>
            <person name="Martin J."/>
        </authorList>
    </citation>
    <scope>NUCLEOTIDE SEQUENCE [LARGE SCALE GENOMIC DNA]</scope>
    <source>
        <strain evidence="1">G859</strain>
        <tissue evidence="1">Whole worm</tissue>
    </source>
</reference>
<protein>
    <submittedName>
        <fullName evidence="1">Uncharacterized protein</fullName>
    </submittedName>
</protein>
<name>A0AAN8FZP5_TRICO</name>
<gene>
    <name evidence="1" type="ORF">GCK32_021076</name>
</gene>
<organism evidence="1 2">
    <name type="scientific">Trichostrongylus colubriformis</name>
    <name type="common">Black scour worm</name>
    <dbReference type="NCBI Taxonomy" id="6319"/>
    <lineage>
        <taxon>Eukaryota</taxon>
        <taxon>Metazoa</taxon>
        <taxon>Ecdysozoa</taxon>
        <taxon>Nematoda</taxon>
        <taxon>Chromadorea</taxon>
        <taxon>Rhabditida</taxon>
        <taxon>Rhabditina</taxon>
        <taxon>Rhabditomorpha</taxon>
        <taxon>Strongyloidea</taxon>
        <taxon>Trichostrongylidae</taxon>
        <taxon>Trichostrongylus</taxon>
    </lineage>
</organism>
<dbReference type="Proteomes" id="UP001331761">
    <property type="component" value="Unassembled WGS sequence"/>
</dbReference>
<sequence length="37" mass="4403">MWTGDRRASRRSYCCCATKSNIRITSSCYVVIMKWRI</sequence>
<dbReference type="AlphaFoldDB" id="A0AAN8FZP5"/>
<dbReference type="EMBL" id="WIXE01010202">
    <property type="protein sequence ID" value="KAK5977758.1"/>
    <property type="molecule type" value="Genomic_DNA"/>
</dbReference>
<accession>A0AAN8FZP5</accession>
<evidence type="ECO:0000313" key="1">
    <source>
        <dbReference type="EMBL" id="KAK5977758.1"/>
    </source>
</evidence>
<keyword evidence="2" id="KW-1185">Reference proteome</keyword>
<evidence type="ECO:0000313" key="2">
    <source>
        <dbReference type="Proteomes" id="UP001331761"/>
    </source>
</evidence>